<proteinExistence type="predicted"/>
<accession>A0A915D491</accession>
<organism evidence="1 2">
    <name type="scientific">Ditylenchus dipsaci</name>
    <dbReference type="NCBI Taxonomy" id="166011"/>
    <lineage>
        <taxon>Eukaryota</taxon>
        <taxon>Metazoa</taxon>
        <taxon>Ecdysozoa</taxon>
        <taxon>Nematoda</taxon>
        <taxon>Chromadorea</taxon>
        <taxon>Rhabditida</taxon>
        <taxon>Tylenchina</taxon>
        <taxon>Tylenchomorpha</taxon>
        <taxon>Sphaerularioidea</taxon>
        <taxon>Anguinidae</taxon>
        <taxon>Anguininae</taxon>
        <taxon>Ditylenchus</taxon>
    </lineage>
</organism>
<dbReference type="AlphaFoldDB" id="A0A915D491"/>
<evidence type="ECO:0000313" key="1">
    <source>
        <dbReference type="Proteomes" id="UP000887574"/>
    </source>
</evidence>
<evidence type="ECO:0000313" key="2">
    <source>
        <dbReference type="WBParaSite" id="jg15750"/>
    </source>
</evidence>
<keyword evidence="1" id="KW-1185">Reference proteome</keyword>
<dbReference type="Proteomes" id="UP000887574">
    <property type="component" value="Unplaced"/>
</dbReference>
<dbReference type="WBParaSite" id="jg15750">
    <property type="protein sequence ID" value="jg15750"/>
    <property type="gene ID" value="jg15750"/>
</dbReference>
<name>A0A915D491_9BILA</name>
<reference evidence="2" key="1">
    <citation type="submission" date="2022-11" db="UniProtKB">
        <authorList>
            <consortium name="WormBaseParasite"/>
        </authorList>
    </citation>
    <scope>IDENTIFICATION</scope>
</reference>
<sequence length="328" mass="38356">MTNDKSHPCFFEDIDLTSKTTNETKPLNKQQSWLSKLIDKATKSRKQDQRSQKKCQLDTNTDTLSARRNCHKNTSTEIGQELRSTDQLCVIPKLKSKPAKFSWYTKWLKRLLAVDRKDIHKGAQENSFDVYEGGNDRSTAIVDDLTTLTQLPIYYDYGCSKLNLPFANVMIPLACLLLVQNQKMKHSYTLKQKACAYKTVAHWKECKHENCEVCECIQEDRLKYCDTWSTLNLALCLMYVWEIVNKAKENKIICLESPNALHMTKGIDQPLSTYNMEYVKNKLIDGAYRNLGHFNDDMWMLSNIFEDEMNKLHEEFDFNYIDEQEMYN</sequence>
<protein>
    <submittedName>
        <fullName evidence="2">Uncharacterized protein</fullName>
    </submittedName>
</protein>